<accession>A0A834AY61</accession>
<organism evidence="1 2">
    <name type="scientific">Phyllostomus discolor</name>
    <name type="common">pale spear-nosed bat</name>
    <dbReference type="NCBI Taxonomy" id="89673"/>
    <lineage>
        <taxon>Eukaryota</taxon>
        <taxon>Metazoa</taxon>
        <taxon>Chordata</taxon>
        <taxon>Craniata</taxon>
        <taxon>Vertebrata</taxon>
        <taxon>Euteleostomi</taxon>
        <taxon>Mammalia</taxon>
        <taxon>Eutheria</taxon>
        <taxon>Laurasiatheria</taxon>
        <taxon>Chiroptera</taxon>
        <taxon>Yangochiroptera</taxon>
        <taxon>Phyllostomidae</taxon>
        <taxon>Phyllostominae</taxon>
        <taxon>Phyllostomus</taxon>
    </lineage>
</organism>
<reference evidence="1 2" key="1">
    <citation type="journal article" date="2020" name="Nature">
        <title>Six reference-quality genomes reveal evolution of bat adaptations.</title>
        <authorList>
            <person name="Jebb D."/>
            <person name="Huang Z."/>
            <person name="Pippel M."/>
            <person name="Hughes G.M."/>
            <person name="Lavrichenko K."/>
            <person name="Devanna P."/>
            <person name="Winkler S."/>
            <person name="Jermiin L.S."/>
            <person name="Skirmuntt E.C."/>
            <person name="Katzourakis A."/>
            <person name="Burkitt-Gray L."/>
            <person name="Ray D.A."/>
            <person name="Sullivan K.A.M."/>
            <person name="Roscito J.G."/>
            <person name="Kirilenko B.M."/>
            <person name="Davalos L.M."/>
            <person name="Corthals A.P."/>
            <person name="Power M.L."/>
            <person name="Jones G."/>
            <person name="Ransome R.D."/>
            <person name="Dechmann D.K.N."/>
            <person name="Locatelli A.G."/>
            <person name="Puechmaille S.J."/>
            <person name="Fedrigo O."/>
            <person name="Jarvis E.D."/>
            <person name="Hiller M."/>
            <person name="Vernes S.C."/>
            <person name="Myers E.W."/>
            <person name="Teeling E.C."/>
        </authorList>
    </citation>
    <scope>NUCLEOTIDE SEQUENCE [LARGE SCALE GENOMIC DNA]</scope>
    <source>
        <strain evidence="1">Bat1K_MPI-CBG_1</strain>
    </source>
</reference>
<evidence type="ECO:0000313" key="1">
    <source>
        <dbReference type="EMBL" id="KAF6119957.1"/>
    </source>
</evidence>
<protein>
    <submittedName>
        <fullName evidence="1">Uncharacterized protein</fullName>
    </submittedName>
</protein>
<comment type="caution">
    <text evidence="1">The sequence shown here is derived from an EMBL/GenBank/DDBJ whole genome shotgun (WGS) entry which is preliminary data.</text>
</comment>
<sequence>MELLTISSPRKRVRGYVSLQYLAFCQRPYSWLNDAVQKCNKPLAPVSVQKATAAEVYVLYNAHPTFKKYWFQLDKVGKGGGVVPISAGRSRSPRFAPRDFPAGAANSPEAELYPSCRSLAVCPLLAANFHKGHQITLVILLSVSTFETFREMVAAYQ</sequence>
<dbReference type="EMBL" id="JABVXQ010000003">
    <property type="protein sequence ID" value="KAF6119957.1"/>
    <property type="molecule type" value="Genomic_DNA"/>
</dbReference>
<proteinExistence type="predicted"/>
<dbReference type="AlphaFoldDB" id="A0A834AY61"/>
<gene>
    <name evidence="1" type="ORF">HJG60_010324</name>
</gene>
<evidence type="ECO:0000313" key="2">
    <source>
        <dbReference type="Proteomes" id="UP000664940"/>
    </source>
</evidence>
<name>A0A834AY61_9CHIR</name>
<dbReference type="Proteomes" id="UP000664940">
    <property type="component" value="Unassembled WGS sequence"/>
</dbReference>